<evidence type="ECO:0000256" key="4">
    <source>
        <dbReference type="ARBA" id="ARBA00022843"/>
    </source>
</evidence>
<evidence type="ECO:0000256" key="7">
    <source>
        <dbReference type="SAM" id="MobiDB-lite"/>
    </source>
</evidence>
<feature type="compositionally biased region" description="Polar residues" evidence="7">
    <location>
        <begin position="1986"/>
        <end position="1998"/>
    </location>
</feature>
<organism evidence="9 10">
    <name type="scientific">Biomphalaria pfeifferi</name>
    <name type="common">Bloodfluke planorb</name>
    <name type="synonym">Freshwater snail</name>
    <dbReference type="NCBI Taxonomy" id="112525"/>
    <lineage>
        <taxon>Eukaryota</taxon>
        <taxon>Metazoa</taxon>
        <taxon>Spiralia</taxon>
        <taxon>Lophotrochozoa</taxon>
        <taxon>Mollusca</taxon>
        <taxon>Gastropoda</taxon>
        <taxon>Heterobranchia</taxon>
        <taxon>Euthyneura</taxon>
        <taxon>Panpulmonata</taxon>
        <taxon>Hygrophila</taxon>
        <taxon>Lymnaeoidea</taxon>
        <taxon>Planorbidae</taxon>
        <taxon>Biomphalaria</taxon>
    </lineage>
</organism>
<feature type="compositionally biased region" description="Polar residues" evidence="7">
    <location>
        <begin position="1945"/>
        <end position="1971"/>
    </location>
</feature>
<keyword evidence="5" id="KW-0539">Nucleus</keyword>
<feature type="compositionally biased region" description="Basic and acidic residues" evidence="7">
    <location>
        <begin position="828"/>
        <end position="842"/>
    </location>
</feature>
<dbReference type="PANTHER" id="PTHR21603:SF18">
    <property type="entry name" value="ANTIGEN KI-67-LIKE PROTEIN"/>
    <property type="match status" value="1"/>
</dbReference>
<feature type="compositionally biased region" description="Basic and acidic residues" evidence="7">
    <location>
        <begin position="2124"/>
        <end position="2139"/>
    </location>
</feature>
<reference evidence="9" key="1">
    <citation type="journal article" date="2023" name="PLoS Negl. Trop. Dis.">
        <title>A genome sequence for Biomphalaria pfeifferi, the major vector snail for the human-infecting parasite Schistosoma mansoni.</title>
        <authorList>
            <person name="Bu L."/>
            <person name="Lu L."/>
            <person name="Laidemitt M.R."/>
            <person name="Zhang S.M."/>
            <person name="Mutuku M."/>
            <person name="Mkoji G."/>
            <person name="Steinauer M."/>
            <person name="Loker E.S."/>
        </authorList>
    </citation>
    <scope>NUCLEOTIDE SEQUENCE</scope>
    <source>
        <strain evidence="9">KasaAsao</strain>
    </source>
</reference>
<keyword evidence="10" id="KW-1185">Reference proteome</keyword>
<evidence type="ECO:0000256" key="5">
    <source>
        <dbReference type="ARBA" id="ARBA00023242"/>
    </source>
</evidence>
<feature type="compositionally biased region" description="Basic and acidic residues" evidence="7">
    <location>
        <begin position="2019"/>
        <end position="2028"/>
    </location>
</feature>
<dbReference type="PANTHER" id="PTHR21603">
    <property type="entry name" value="ANTIGEN KI-67-LIKE PROTEIN"/>
    <property type="match status" value="1"/>
</dbReference>
<protein>
    <submittedName>
        <fullName evidence="9">Serine/arginine repetitive matrix protein 2</fullName>
    </submittedName>
</protein>
<keyword evidence="6" id="KW-0131">Cell cycle</keyword>
<sequence length="2146" mass="231977">MFGKIVVIKRTGADGAHFPLTLNTCLFGRGQHCDIRIQMPDVENEQCVVNVDEKGHVFLTNLSKENPTHINDKALAADCLTALSHGDIITVIDRKFRFEFPFESQFYPKSPRAKSPKSPRKSIAVGESVVGLKSPAKSPQKTPRPLTPRTENVPGLKRLSEVRHHKFTSVQGMTPGTSFQAASPVQVNIETISSPLPGKKTGGTLYTRTNESLQKSINLLKRRSMPLFERDEESKSEPTSPDVPVIETNKSITQDRKRKSSTFVMLNARNKRVSFGPSLSPEHFDKTLPPKTPIKRGATPTRLNPGRKSLLKRQSPKSLALRKTPSPRRSSSNNVNSKTASQENRDESPFKQGSAKKSVGKRVSSASPLPVISLEKTKEVITPVQVQSPRGSPRSRSLTPVLQAENVTPLSSKRENSITPKSRLANRSLASITDSPFLSQDLFSQKSPVAANISLASEKSPTSARKKSPVAANTSLASEKSPTSAKKKAAPRGKSEGPQNLIKDNLNTKRQVEKRARSLGTIPLVLSPLSSFKVKRVRLSGPSPISVVTYKKTPVVKRAGKKSGDMADLINKSVNLTGIKELVKTPKVLSTNKSFSGLSDLFTTPAGKQEAAMNTSADLLNVSGKHNRTPRKSLGGIPKEQLDSSLSGMSSLFKTVNNVEASLDKINVETPKSVSAIKRARTPDRNLTKTPVGQPVDVSFSGMSDMFSTPTDHLDELDGHRATANLTEVVNTPAPTRSCTPNKTIKSPQAQPEDISFTGISDVFKSPDVHMNTSQSRINTPKSLSSKKSAKAKIPKAAESSLVDISELFKTPIQHLSEAKQSTPKSEVISEKRSRTPKKFFDETSPLSSYRKKQSNEMSTLGNKSPLEVPLAQNKSTVRTPISQKKSPLKTPLTQKKSSSQETPLTEKTDLAQKKTSSRVENSAGKIKSPPQDKNKVVALRAIHAHVATPKFAALAKSPSATPRSSRKMASVKKPIRTWSDIVKSGVPKSTTVVKPSVFISKITAAKKTHKIPLKQSVKTPKTPRALARALAPTTGHAKSPATILVGKKLTMRAKTPKLLPRKGRKQSVSKMSRVSVGNTSFSGLPDMFKTPEPTSSADTSALYDQIPDTPNGPNEMFVSPLSGTKEKRRSANLVGVRELFTYKKHQSMNLVGVKELMKSPKLPDRHSLSPTALTRLMKTPRAAQKPSQSKSRSKISPVITPSGLKRMMKVPTYVSPSGVETLFTEVKNATPKSSGKGRLSKTPKEDASGPKTAPTENENSNIDSNASSEINQSKTGRKRKAGDIAVQAPVKKRRDSSQEIAEMKEVDAVKKGRGRKMKSPEKTATELDKGQDQVKITYEPALKNLNAENAIVPEKDEVSVSSVISPVARRGRPKANLKVVTTPEAEPKPTAVAKRQGRGKALSVNLDLNKPGLEESLTEISSQDKCKDSAPKRGRGKASNHIVVTTEEAESQPTTLARRQGRSKAVSANVDELNKTSSEVFVAPSSEVEPSVATVKRGRRNVSNLPTDEFQPEANAKLWGRKGILSVNIDVYNKTGPEESVVPHQAEPTTAAPKRGRGRLASNKTVLTDVTVKASPEESVVPHQAEPSTAPSRGQGRSPSKKTDVPNKPGPEESEPRTAPKRGGRRAAQKDEQPDLNSQDNPKENLASVSKRRGKGKDMITNETVEIIEQVAEPHARKGRGKVKISEPVETVTSLGKTSISDNEIVKENILTQEPVKSKRTKAPESEQISKSASTKANKSKVKFSESELVEAPSIEVATRRGRNKTEPVPSDVKIAAKKGKGNPVTASSEVDTSEGKSTRTGRGKKPSVITTTEEAVAKRGLDVEPVSSSSDVAVPAVKSSRLGKNKAASNVVHGIPLSIENDTSRGKLKADEPVTSSSDVAQVIDTTKQQENVGKATKQGRGRRIASHFKEQPTPSSPVRGRKTGQLTKSSHLETNPAFAESQPHTGGNKRSTLKNEPTSSVTILSENSAPVAKLKGKAKAVTNLPSRRQGRNTGSADAAPAENSTRARKRALITPDDEKSTHEVDASLSKRGGKKPKVEWVPLKDIQQALPVPHQQQTAGAKPGKKSNNVESEQAVPAKSSANTNTTSTSNSKPTRSSKLQDIMESTIETKLPAKARATRVTKDKTSQPEPVEVKRSTRGKRK</sequence>
<dbReference type="GO" id="GO:0005694">
    <property type="term" value="C:chromosome"/>
    <property type="evidence" value="ECO:0007669"/>
    <property type="project" value="TreeGrafter"/>
</dbReference>
<feature type="compositionally biased region" description="Low complexity" evidence="7">
    <location>
        <begin position="1825"/>
        <end position="1842"/>
    </location>
</feature>
<feature type="region of interest" description="Disordered" evidence="7">
    <location>
        <begin position="1825"/>
        <end position="1849"/>
    </location>
</feature>
<name>A0AAD8AUX7_BIOPF</name>
<feature type="compositionally biased region" description="Polar residues" evidence="7">
    <location>
        <begin position="384"/>
        <end position="411"/>
    </location>
</feature>
<comment type="subcellular location">
    <subcellularLocation>
        <location evidence="1">Nucleus</location>
    </subcellularLocation>
</comment>
<dbReference type="InterPro" id="IPR008984">
    <property type="entry name" value="SMAD_FHA_dom_sf"/>
</dbReference>
<evidence type="ECO:0000259" key="8">
    <source>
        <dbReference type="PROSITE" id="PS50006"/>
    </source>
</evidence>
<dbReference type="CDD" id="cd22673">
    <property type="entry name" value="FHA_Ki67"/>
    <property type="match status" value="1"/>
</dbReference>
<feature type="region of interest" description="Disordered" evidence="7">
    <location>
        <begin position="1371"/>
        <end position="1400"/>
    </location>
</feature>
<feature type="compositionally biased region" description="Polar residues" evidence="7">
    <location>
        <begin position="873"/>
        <end position="904"/>
    </location>
</feature>
<feature type="compositionally biased region" description="Polar residues" evidence="7">
    <location>
        <begin position="1255"/>
        <end position="1275"/>
    </location>
</feature>
<feature type="compositionally biased region" description="Basic and acidic residues" evidence="7">
    <location>
        <begin position="1158"/>
        <end position="1168"/>
    </location>
</feature>
<feature type="region of interest" description="Disordered" evidence="7">
    <location>
        <begin position="766"/>
        <end position="797"/>
    </location>
</feature>
<feature type="compositionally biased region" description="Polar residues" evidence="7">
    <location>
        <begin position="1927"/>
        <end position="1936"/>
    </location>
</feature>
<evidence type="ECO:0000313" key="10">
    <source>
        <dbReference type="Proteomes" id="UP001233172"/>
    </source>
</evidence>
<comment type="caution">
    <text evidence="9">The sequence shown here is derived from an EMBL/GenBank/DDBJ whole genome shotgun (WGS) entry which is preliminary data.</text>
</comment>
<feature type="region of interest" description="Disordered" evidence="7">
    <location>
        <begin position="108"/>
        <end position="159"/>
    </location>
</feature>
<keyword evidence="3" id="KW-0597">Phosphoprotein</keyword>
<dbReference type="InterPro" id="IPR029334">
    <property type="entry name" value="PP1-bd"/>
</dbReference>
<feature type="compositionally biased region" description="Basic and acidic residues" evidence="7">
    <location>
        <begin position="1423"/>
        <end position="1432"/>
    </location>
</feature>
<feature type="region of interest" description="Disordered" evidence="7">
    <location>
        <begin position="1226"/>
        <end position="1332"/>
    </location>
</feature>
<dbReference type="EMBL" id="JASAOG010000231">
    <property type="protein sequence ID" value="KAK0042841.1"/>
    <property type="molecule type" value="Genomic_DNA"/>
</dbReference>
<feature type="region of interest" description="Disordered" evidence="7">
    <location>
        <begin position="1416"/>
        <end position="1464"/>
    </location>
</feature>
<dbReference type="GO" id="GO:0007088">
    <property type="term" value="P:regulation of mitotic nuclear division"/>
    <property type="evidence" value="ECO:0007669"/>
    <property type="project" value="TreeGrafter"/>
</dbReference>
<feature type="compositionally biased region" description="Polar residues" evidence="7">
    <location>
        <begin position="1587"/>
        <end position="1599"/>
    </location>
</feature>
<keyword evidence="4" id="KW-0832">Ubl conjugation</keyword>
<evidence type="ECO:0000256" key="3">
    <source>
        <dbReference type="ARBA" id="ARBA00022553"/>
    </source>
</evidence>
<gene>
    <name evidence="9" type="ORF">Bpfe_027755</name>
</gene>
<feature type="compositionally biased region" description="Basic residues" evidence="7">
    <location>
        <begin position="111"/>
        <end position="120"/>
    </location>
</feature>
<feature type="region of interest" description="Disordered" evidence="7">
    <location>
        <begin position="383"/>
        <end position="422"/>
    </location>
</feature>
<feature type="compositionally biased region" description="Basic and acidic residues" evidence="7">
    <location>
        <begin position="1602"/>
        <end position="1619"/>
    </location>
</feature>
<feature type="domain" description="FHA" evidence="8">
    <location>
        <begin position="25"/>
        <end position="75"/>
    </location>
</feature>
<feature type="compositionally biased region" description="Basic and acidic residues" evidence="7">
    <location>
        <begin position="1319"/>
        <end position="1332"/>
    </location>
</feature>
<accession>A0AAD8AUX7</accession>
<dbReference type="Pfam" id="PF00498">
    <property type="entry name" value="FHA"/>
    <property type="match status" value="1"/>
</dbReference>
<feature type="compositionally biased region" description="Basic and acidic residues" evidence="7">
    <location>
        <begin position="1296"/>
        <end position="1311"/>
    </location>
</feature>
<dbReference type="PROSITE" id="PS50006">
    <property type="entry name" value="FHA_DOMAIN"/>
    <property type="match status" value="1"/>
</dbReference>
<dbReference type="Proteomes" id="UP001233172">
    <property type="component" value="Unassembled WGS sequence"/>
</dbReference>
<feature type="region of interest" description="Disordered" evidence="7">
    <location>
        <begin position="1537"/>
        <end position="1662"/>
    </location>
</feature>
<dbReference type="GO" id="GO:0005634">
    <property type="term" value="C:nucleus"/>
    <property type="evidence" value="ECO:0007669"/>
    <property type="project" value="UniProtKB-SubCell"/>
</dbReference>
<feature type="compositionally biased region" description="Polar residues" evidence="7">
    <location>
        <begin position="771"/>
        <end position="781"/>
    </location>
</feature>
<dbReference type="Pfam" id="PF15276">
    <property type="entry name" value="PP1_bind"/>
    <property type="match status" value="1"/>
</dbReference>
<feature type="compositionally biased region" description="Basic residues" evidence="7">
    <location>
        <begin position="1900"/>
        <end position="1909"/>
    </location>
</feature>
<feature type="compositionally biased region" description="Low complexity" evidence="7">
    <location>
        <begin position="2080"/>
        <end position="2101"/>
    </location>
</feature>
<feature type="compositionally biased region" description="Low complexity" evidence="7">
    <location>
        <begin position="322"/>
        <end position="339"/>
    </location>
</feature>
<proteinExistence type="predicted"/>
<feature type="region of interest" description="Disordered" evidence="7">
    <location>
        <begin position="456"/>
        <end position="511"/>
    </location>
</feature>
<feature type="region of interest" description="Disordered" evidence="7">
    <location>
        <begin position="1886"/>
        <end position="2146"/>
    </location>
</feature>
<evidence type="ECO:0000313" key="9">
    <source>
        <dbReference type="EMBL" id="KAK0042841.1"/>
    </source>
</evidence>
<dbReference type="GO" id="GO:0051983">
    <property type="term" value="P:regulation of chromosome segregation"/>
    <property type="evidence" value="ECO:0007669"/>
    <property type="project" value="TreeGrafter"/>
</dbReference>
<feature type="region of interest" description="Disordered" evidence="7">
    <location>
        <begin position="1158"/>
        <end position="1204"/>
    </location>
</feature>
<reference evidence="9" key="2">
    <citation type="submission" date="2023-04" db="EMBL/GenBank/DDBJ databases">
        <authorList>
            <person name="Bu L."/>
            <person name="Lu L."/>
            <person name="Laidemitt M.R."/>
            <person name="Zhang S.M."/>
            <person name="Mutuku M."/>
            <person name="Mkoji G."/>
            <person name="Steinauer M."/>
            <person name="Loker E.S."/>
        </authorList>
    </citation>
    <scope>NUCLEOTIDE SEQUENCE</scope>
    <source>
        <strain evidence="9">KasaAsao</strain>
        <tissue evidence="9">Whole Snail</tissue>
    </source>
</reference>
<evidence type="ECO:0000256" key="2">
    <source>
        <dbReference type="ARBA" id="ARBA00022499"/>
    </source>
</evidence>
<keyword evidence="2" id="KW-1017">Isopeptide bond</keyword>
<evidence type="ECO:0000256" key="6">
    <source>
        <dbReference type="ARBA" id="ARBA00023306"/>
    </source>
</evidence>
<evidence type="ECO:0000256" key="1">
    <source>
        <dbReference type="ARBA" id="ARBA00004123"/>
    </source>
</evidence>
<feature type="region of interest" description="Disordered" evidence="7">
    <location>
        <begin position="1712"/>
        <end position="1812"/>
    </location>
</feature>
<dbReference type="InterPro" id="IPR000253">
    <property type="entry name" value="FHA_dom"/>
</dbReference>
<feature type="region of interest" description="Disordered" evidence="7">
    <location>
        <begin position="227"/>
        <end position="365"/>
    </location>
</feature>
<dbReference type="SUPFAM" id="SSF49879">
    <property type="entry name" value="SMAD/FHA domain"/>
    <property type="match status" value="1"/>
</dbReference>
<feature type="region of interest" description="Disordered" evidence="7">
    <location>
        <begin position="816"/>
        <end position="935"/>
    </location>
</feature>
<dbReference type="Gene3D" id="2.60.200.20">
    <property type="match status" value="1"/>
</dbReference>